<dbReference type="InterPro" id="IPR029063">
    <property type="entry name" value="SAM-dependent_MTases_sf"/>
</dbReference>
<evidence type="ECO:0000256" key="8">
    <source>
        <dbReference type="PROSITE-ProRule" id="PRU01026"/>
    </source>
</evidence>
<dbReference type="InterPro" id="IPR020598">
    <property type="entry name" value="rRNA_Ade_methylase_Trfase_N"/>
</dbReference>
<dbReference type="SUPFAM" id="SSF53335">
    <property type="entry name" value="S-adenosyl-L-methionine-dependent methyltransferases"/>
    <property type="match status" value="1"/>
</dbReference>
<protein>
    <recommendedName>
        <fullName evidence="7">Ribosomal RNA small subunit methyltransferase A</fullName>
        <ecNumber evidence="7">2.1.1.182</ecNumber>
    </recommendedName>
    <alternativeName>
        <fullName evidence="7">16S rRNA (adenine(1518)-N(6)/adenine(1519)-N(6))-dimethyltransferase</fullName>
    </alternativeName>
    <alternativeName>
        <fullName evidence="7">16S rRNA dimethyladenosine transferase</fullName>
    </alternativeName>
    <alternativeName>
        <fullName evidence="7">16S rRNA dimethylase</fullName>
    </alternativeName>
    <alternativeName>
        <fullName evidence="7">S-adenosylmethionine-6-N', N'-adenosyl(rRNA) dimethyltransferase</fullName>
    </alternativeName>
</protein>
<evidence type="ECO:0000313" key="10">
    <source>
        <dbReference type="EMBL" id="OMH41401.1"/>
    </source>
</evidence>
<dbReference type="GO" id="GO:0005829">
    <property type="term" value="C:cytosol"/>
    <property type="evidence" value="ECO:0007669"/>
    <property type="project" value="TreeGrafter"/>
</dbReference>
<accession>A0A1R1MNK2</accession>
<dbReference type="Pfam" id="PF00398">
    <property type="entry name" value="RrnaAD"/>
    <property type="match status" value="1"/>
</dbReference>
<dbReference type="PROSITE" id="PS01131">
    <property type="entry name" value="RRNA_A_DIMETH"/>
    <property type="match status" value="1"/>
</dbReference>
<dbReference type="STRING" id="1914305.BLW93_00525"/>
<dbReference type="CDD" id="cd02440">
    <property type="entry name" value="AdoMet_MTases"/>
    <property type="match status" value="1"/>
</dbReference>
<dbReference type="EC" id="2.1.1.182" evidence="7"/>
<comment type="function">
    <text evidence="7">Specifically dimethylates two adjacent adenosines (A1518 and A1519) in the loop of a conserved hairpin near the 3'-end of 16S rRNA in the 30S particle. May play a critical role in biogenesis of 30S subunits.</text>
</comment>
<feature type="binding site" evidence="7 8">
    <location>
        <position position="18"/>
    </location>
    <ligand>
        <name>S-adenosyl-L-methionine</name>
        <dbReference type="ChEBI" id="CHEBI:59789"/>
    </ligand>
</feature>
<reference evidence="10 11" key="1">
    <citation type="submission" date="2016-10" db="EMBL/GenBank/DDBJ databases">
        <title>Genome sequence of a sulfur-reducing bacterium Desulfurobacterium indicum K6013.</title>
        <authorList>
            <person name="Cao J."/>
            <person name="Shao Z."/>
            <person name="Alain K."/>
            <person name="Jebbar M."/>
        </authorList>
    </citation>
    <scope>NUCLEOTIDE SEQUENCE [LARGE SCALE GENOMIC DNA]</scope>
    <source>
        <strain evidence="10 11">K6013</strain>
    </source>
</reference>
<dbReference type="HAMAP" id="MF_00607">
    <property type="entry name" value="16SrRNA_methyltr_A"/>
    <property type="match status" value="1"/>
</dbReference>
<dbReference type="InterPro" id="IPR020596">
    <property type="entry name" value="rRNA_Ade_Mease_Trfase_CS"/>
</dbReference>
<feature type="binding site" evidence="7 8">
    <location>
        <position position="65"/>
    </location>
    <ligand>
        <name>S-adenosyl-L-methionine</name>
        <dbReference type="ChEBI" id="CHEBI:59789"/>
    </ligand>
</feature>
<name>A0A1R1MNK2_9BACT</name>
<dbReference type="AlphaFoldDB" id="A0A1R1MNK2"/>
<sequence>MLKNRLPRLKKSLGQHFLKNKNIIRKIVNAAGIDSSDTVVEIGPGGGALTEEILKRNPKILVCVEIDPEMVEFLKEKFKSHENFKILNEDAKKFDFSQAGNSLKILGNLPYNVSTVIIRNLLNHINTIHSAVFMTQKEVANRLTSTSGKDYGYLPALLQNFFKIEKLFDVPPSAFVPPPKVWSTVFKMTPLNFRMEEKELKEFENFLKRAFSNRRKKLKNNVGKPPSTELEEIFQKRAEEIPPTEMLSLFRKIWQMAPK</sequence>
<evidence type="ECO:0000259" key="9">
    <source>
        <dbReference type="SMART" id="SM00650"/>
    </source>
</evidence>
<dbReference type="PROSITE" id="PS51689">
    <property type="entry name" value="SAM_RNA_A_N6_MT"/>
    <property type="match status" value="1"/>
</dbReference>
<dbReference type="NCBIfam" id="TIGR00755">
    <property type="entry name" value="ksgA"/>
    <property type="match status" value="1"/>
</dbReference>
<evidence type="ECO:0000256" key="5">
    <source>
        <dbReference type="ARBA" id="ARBA00022691"/>
    </source>
</evidence>
<dbReference type="PANTHER" id="PTHR11727:SF7">
    <property type="entry name" value="DIMETHYLADENOSINE TRANSFERASE-RELATED"/>
    <property type="match status" value="1"/>
</dbReference>
<dbReference type="InterPro" id="IPR023165">
    <property type="entry name" value="rRNA_Ade_diMease-like_C"/>
</dbReference>
<comment type="caution">
    <text evidence="10">The sequence shown here is derived from an EMBL/GenBank/DDBJ whole genome shotgun (WGS) entry which is preliminary data.</text>
</comment>
<dbReference type="Gene3D" id="1.10.8.100">
    <property type="entry name" value="Ribosomal RNA adenine dimethylase-like, domain 2"/>
    <property type="match status" value="1"/>
</dbReference>
<feature type="binding site" evidence="7 8">
    <location>
        <position position="43"/>
    </location>
    <ligand>
        <name>S-adenosyl-L-methionine</name>
        <dbReference type="ChEBI" id="CHEBI:59789"/>
    </ligand>
</feature>
<proteinExistence type="inferred from homology"/>
<dbReference type="GO" id="GO:0052908">
    <property type="term" value="F:16S rRNA (adenine(1518)-N(6)/adenine(1519)-N(6))-dimethyltransferase activity"/>
    <property type="evidence" value="ECO:0007669"/>
    <property type="project" value="UniProtKB-EC"/>
</dbReference>
<evidence type="ECO:0000256" key="3">
    <source>
        <dbReference type="ARBA" id="ARBA00022603"/>
    </source>
</evidence>
<keyword evidence="5 7" id="KW-0949">S-adenosyl-L-methionine</keyword>
<dbReference type="PANTHER" id="PTHR11727">
    <property type="entry name" value="DIMETHYLADENOSINE TRANSFERASE"/>
    <property type="match status" value="1"/>
</dbReference>
<comment type="subcellular location">
    <subcellularLocation>
        <location evidence="7">Cytoplasm</location>
    </subcellularLocation>
</comment>
<feature type="domain" description="Ribosomal RNA adenine methylase transferase N-terminal" evidence="9">
    <location>
        <begin position="23"/>
        <end position="192"/>
    </location>
</feature>
<comment type="similarity">
    <text evidence="7">Belongs to the class I-like SAM-binding methyltransferase superfamily. rRNA adenine N(6)-methyltransferase family. RsmA subfamily.</text>
</comment>
<dbReference type="Gene3D" id="3.40.50.150">
    <property type="entry name" value="Vaccinia Virus protein VP39"/>
    <property type="match status" value="1"/>
</dbReference>
<evidence type="ECO:0000256" key="4">
    <source>
        <dbReference type="ARBA" id="ARBA00022679"/>
    </source>
</evidence>
<dbReference type="Proteomes" id="UP000187408">
    <property type="component" value="Unassembled WGS sequence"/>
</dbReference>
<feature type="binding site" evidence="7 8">
    <location>
        <position position="108"/>
    </location>
    <ligand>
        <name>S-adenosyl-L-methionine</name>
        <dbReference type="ChEBI" id="CHEBI:59789"/>
    </ligand>
</feature>
<evidence type="ECO:0000256" key="7">
    <source>
        <dbReference type="HAMAP-Rule" id="MF_00607"/>
    </source>
</evidence>
<evidence type="ECO:0000256" key="1">
    <source>
        <dbReference type="ARBA" id="ARBA00022490"/>
    </source>
</evidence>
<evidence type="ECO:0000313" key="11">
    <source>
        <dbReference type="Proteomes" id="UP000187408"/>
    </source>
</evidence>
<keyword evidence="2 7" id="KW-0698">rRNA processing</keyword>
<dbReference type="EMBL" id="MOEN01000001">
    <property type="protein sequence ID" value="OMH41401.1"/>
    <property type="molecule type" value="Genomic_DNA"/>
</dbReference>
<dbReference type="InterPro" id="IPR001737">
    <property type="entry name" value="KsgA/Erm"/>
</dbReference>
<keyword evidence="3 7" id="KW-0489">Methyltransferase</keyword>
<keyword evidence="6 7" id="KW-0694">RNA-binding</keyword>
<feature type="binding site" evidence="7 8">
    <location>
        <position position="16"/>
    </location>
    <ligand>
        <name>S-adenosyl-L-methionine</name>
        <dbReference type="ChEBI" id="CHEBI:59789"/>
    </ligand>
</feature>
<comment type="catalytic activity">
    <reaction evidence="7">
        <text>adenosine(1518)/adenosine(1519) in 16S rRNA + 4 S-adenosyl-L-methionine = N(6)-dimethyladenosine(1518)/N(6)-dimethyladenosine(1519) in 16S rRNA + 4 S-adenosyl-L-homocysteine + 4 H(+)</text>
        <dbReference type="Rhea" id="RHEA:19609"/>
        <dbReference type="Rhea" id="RHEA-COMP:10232"/>
        <dbReference type="Rhea" id="RHEA-COMP:10233"/>
        <dbReference type="ChEBI" id="CHEBI:15378"/>
        <dbReference type="ChEBI" id="CHEBI:57856"/>
        <dbReference type="ChEBI" id="CHEBI:59789"/>
        <dbReference type="ChEBI" id="CHEBI:74411"/>
        <dbReference type="ChEBI" id="CHEBI:74493"/>
        <dbReference type="EC" id="2.1.1.182"/>
    </reaction>
</comment>
<feature type="binding site" evidence="7 8">
    <location>
        <position position="90"/>
    </location>
    <ligand>
        <name>S-adenosyl-L-methionine</name>
        <dbReference type="ChEBI" id="CHEBI:59789"/>
    </ligand>
</feature>
<dbReference type="InterPro" id="IPR011530">
    <property type="entry name" value="rRNA_adenine_dimethylase"/>
</dbReference>
<organism evidence="10 11">
    <name type="scientific">Desulfurobacterium indicum</name>
    <dbReference type="NCBI Taxonomy" id="1914305"/>
    <lineage>
        <taxon>Bacteria</taxon>
        <taxon>Pseudomonadati</taxon>
        <taxon>Aquificota</taxon>
        <taxon>Aquificia</taxon>
        <taxon>Desulfurobacteriales</taxon>
        <taxon>Desulfurobacteriaceae</taxon>
        <taxon>Desulfurobacterium</taxon>
    </lineage>
</organism>
<evidence type="ECO:0000256" key="2">
    <source>
        <dbReference type="ARBA" id="ARBA00022552"/>
    </source>
</evidence>
<gene>
    <name evidence="7" type="primary">rsmA</name>
    <name evidence="7" type="synonym">ksgA</name>
    <name evidence="10" type="ORF">BLW93_00525</name>
</gene>
<keyword evidence="11" id="KW-1185">Reference proteome</keyword>
<evidence type="ECO:0000256" key="6">
    <source>
        <dbReference type="ARBA" id="ARBA00022884"/>
    </source>
</evidence>
<keyword evidence="4 7" id="KW-0808">Transferase</keyword>
<dbReference type="SMART" id="SM00650">
    <property type="entry name" value="rADc"/>
    <property type="match status" value="1"/>
</dbReference>
<dbReference type="GO" id="GO:0003723">
    <property type="term" value="F:RNA binding"/>
    <property type="evidence" value="ECO:0007669"/>
    <property type="project" value="UniProtKB-UniRule"/>
</dbReference>
<keyword evidence="1 7" id="KW-0963">Cytoplasm</keyword>